<dbReference type="Gene3D" id="3.30.565.10">
    <property type="entry name" value="Histidine kinase-like ATPase, C-terminal domain"/>
    <property type="match status" value="1"/>
</dbReference>
<name>A0A5C6RFL0_9BACT</name>
<dbReference type="CDD" id="cd00038">
    <property type="entry name" value="CAP_ED"/>
    <property type="match status" value="1"/>
</dbReference>
<dbReference type="Proteomes" id="UP000321580">
    <property type="component" value="Unassembled WGS sequence"/>
</dbReference>
<dbReference type="InterPro" id="IPR000595">
    <property type="entry name" value="cNMP-bd_dom"/>
</dbReference>
<keyword evidence="3" id="KW-0597">Phosphoprotein</keyword>
<dbReference type="SUPFAM" id="SSF55874">
    <property type="entry name" value="ATPase domain of HSP90 chaperone/DNA topoisomerase II/histidine kinase"/>
    <property type="match status" value="1"/>
</dbReference>
<dbReference type="Pfam" id="PF02518">
    <property type="entry name" value="HATPase_c"/>
    <property type="match status" value="1"/>
</dbReference>
<protein>
    <recommendedName>
        <fullName evidence="2">histidine kinase</fullName>
        <ecNumber evidence="2">2.7.13.3</ecNumber>
    </recommendedName>
</protein>
<dbReference type="InterPro" id="IPR005467">
    <property type="entry name" value="His_kinase_dom"/>
</dbReference>
<evidence type="ECO:0000259" key="5">
    <source>
        <dbReference type="PROSITE" id="PS50109"/>
    </source>
</evidence>
<dbReference type="Pfam" id="PF00027">
    <property type="entry name" value="cNMP_binding"/>
    <property type="match status" value="1"/>
</dbReference>
<dbReference type="OrthoDB" id="9806995at2"/>
<dbReference type="PROSITE" id="PS50109">
    <property type="entry name" value="HIS_KIN"/>
    <property type="match status" value="1"/>
</dbReference>
<sequence length="470" mass="52550">MLVTPKPPDLLQRLQAFSTFAAIPPAALQWLIHQSSFTCYPKGEALFKPGLAVDHMQIIVEGRYAIRAEQHGQVMELGVFETGYITGVLPFSRMTAAQAWGTALEDTYVLELHRQYFTEMVNQSYELTQALVARMSDRVRDFTSQRFQNEKLMALGKLSAGLAHELNNPAAAMVRNAQALYQKVHHTPDKFKAIMAMGITPEQTDQVNDLLYAKLKAAPGLQLSILQRENLADGLLDWLEEQGVDEAEDIADTFADFGIAADELSRLQSITGVKALPAVLHWLESTLSLERLVSEIQEASNRISELVKSVKSYSHMDRGVALEAVDVHEGIRSTLTMLRHRIRQKQLTVHEDYYPGLPPLQGFAGELNQVWTNLLVNAIDALPVAGAITVRTFPDREFVRVEFEDNGPGVPEDIQTRIFEPFFTTKPMGEGTGMGLDMARKIVERHRGSIQLSSRPGQTIFQLCFPQHNL</sequence>
<accession>A0A5C6RFL0</accession>
<evidence type="ECO:0000256" key="2">
    <source>
        <dbReference type="ARBA" id="ARBA00012438"/>
    </source>
</evidence>
<comment type="caution">
    <text evidence="6">The sequence shown here is derived from an EMBL/GenBank/DDBJ whole genome shotgun (WGS) entry which is preliminary data.</text>
</comment>
<dbReference type="EC" id="2.7.13.3" evidence="2"/>
<dbReference type="PRINTS" id="PR00344">
    <property type="entry name" value="BCTRLSENSOR"/>
</dbReference>
<evidence type="ECO:0000313" key="6">
    <source>
        <dbReference type="EMBL" id="TXB59739.1"/>
    </source>
</evidence>
<organism evidence="6 7">
    <name type="scientific">Phaeodactylibacter luteus</name>
    <dbReference type="NCBI Taxonomy" id="1564516"/>
    <lineage>
        <taxon>Bacteria</taxon>
        <taxon>Pseudomonadati</taxon>
        <taxon>Bacteroidota</taxon>
        <taxon>Saprospiria</taxon>
        <taxon>Saprospirales</taxon>
        <taxon>Haliscomenobacteraceae</taxon>
        <taxon>Phaeodactylibacter</taxon>
    </lineage>
</organism>
<dbReference type="RefSeq" id="WP_147169594.1">
    <property type="nucleotide sequence ID" value="NZ_VOOR01000087.1"/>
</dbReference>
<evidence type="ECO:0000313" key="7">
    <source>
        <dbReference type="Proteomes" id="UP000321580"/>
    </source>
</evidence>
<dbReference type="InterPro" id="IPR003661">
    <property type="entry name" value="HisK_dim/P_dom"/>
</dbReference>
<dbReference type="Gene3D" id="2.60.120.10">
    <property type="entry name" value="Jelly Rolls"/>
    <property type="match status" value="1"/>
</dbReference>
<dbReference type="InterPro" id="IPR036890">
    <property type="entry name" value="HATPase_C_sf"/>
</dbReference>
<dbReference type="CDD" id="cd00082">
    <property type="entry name" value="HisKA"/>
    <property type="match status" value="1"/>
</dbReference>
<comment type="catalytic activity">
    <reaction evidence="1">
        <text>ATP + protein L-histidine = ADP + protein N-phospho-L-histidine.</text>
        <dbReference type="EC" id="2.7.13.3"/>
    </reaction>
</comment>
<dbReference type="SUPFAM" id="SSF51206">
    <property type="entry name" value="cAMP-binding domain-like"/>
    <property type="match status" value="1"/>
</dbReference>
<dbReference type="InterPro" id="IPR014710">
    <property type="entry name" value="RmlC-like_jellyroll"/>
</dbReference>
<evidence type="ECO:0000256" key="1">
    <source>
        <dbReference type="ARBA" id="ARBA00000085"/>
    </source>
</evidence>
<dbReference type="PANTHER" id="PTHR43065:SF48">
    <property type="entry name" value="HISTIDINE KINASE"/>
    <property type="match status" value="1"/>
</dbReference>
<keyword evidence="7" id="KW-1185">Reference proteome</keyword>
<evidence type="ECO:0000256" key="3">
    <source>
        <dbReference type="ARBA" id="ARBA00022553"/>
    </source>
</evidence>
<dbReference type="GO" id="GO:0000155">
    <property type="term" value="F:phosphorelay sensor kinase activity"/>
    <property type="evidence" value="ECO:0007669"/>
    <property type="project" value="InterPro"/>
</dbReference>
<proteinExistence type="predicted"/>
<dbReference type="EMBL" id="VOOR01000087">
    <property type="protein sequence ID" value="TXB59739.1"/>
    <property type="molecule type" value="Genomic_DNA"/>
</dbReference>
<dbReference type="Gene3D" id="1.10.287.130">
    <property type="match status" value="1"/>
</dbReference>
<dbReference type="PROSITE" id="PS50042">
    <property type="entry name" value="CNMP_BINDING_3"/>
    <property type="match status" value="1"/>
</dbReference>
<dbReference type="PANTHER" id="PTHR43065">
    <property type="entry name" value="SENSOR HISTIDINE KINASE"/>
    <property type="match status" value="1"/>
</dbReference>
<dbReference type="InterPro" id="IPR018490">
    <property type="entry name" value="cNMP-bd_dom_sf"/>
</dbReference>
<dbReference type="SMART" id="SM00387">
    <property type="entry name" value="HATPase_c"/>
    <property type="match status" value="1"/>
</dbReference>
<gene>
    <name evidence="6" type="ORF">FRY97_21010</name>
</gene>
<evidence type="ECO:0000259" key="4">
    <source>
        <dbReference type="PROSITE" id="PS50042"/>
    </source>
</evidence>
<dbReference type="AlphaFoldDB" id="A0A5C6RFL0"/>
<feature type="domain" description="Cyclic nucleotide-binding" evidence="4">
    <location>
        <begin position="19"/>
        <end position="138"/>
    </location>
</feature>
<reference evidence="6 7" key="1">
    <citation type="submission" date="2019-08" db="EMBL/GenBank/DDBJ databases">
        <title>Genome of Phaeodactylibacter luteus.</title>
        <authorList>
            <person name="Bowman J.P."/>
        </authorList>
    </citation>
    <scope>NUCLEOTIDE SEQUENCE [LARGE SCALE GENOMIC DNA]</scope>
    <source>
        <strain evidence="6 7">KCTC 42180</strain>
    </source>
</reference>
<feature type="domain" description="Histidine kinase" evidence="5">
    <location>
        <begin position="258"/>
        <end position="469"/>
    </location>
</feature>
<dbReference type="InterPro" id="IPR004358">
    <property type="entry name" value="Sig_transdc_His_kin-like_C"/>
</dbReference>
<dbReference type="SMART" id="SM00100">
    <property type="entry name" value="cNMP"/>
    <property type="match status" value="1"/>
</dbReference>
<dbReference type="InterPro" id="IPR003594">
    <property type="entry name" value="HATPase_dom"/>
</dbReference>